<reference evidence="4" key="1">
    <citation type="submission" date="2015-07" db="EMBL/GenBank/DDBJ databases">
        <authorList>
            <person name="Wibberg D."/>
        </authorList>
    </citation>
    <scope>NUCLEOTIDE SEQUENCE [LARGE SCALE GENOMIC DNA]</scope>
</reference>
<feature type="domain" description="HTH arsR-type" evidence="2">
    <location>
        <begin position="31"/>
        <end position="117"/>
    </location>
</feature>
<dbReference type="Gene3D" id="1.10.10.10">
    <property type="entry name" value="Winged helix-like DNA-binding domain superfamily/Winged helix DNA-binding domain"/>
    <property type="match status" value="1"/>
</dbReference>
<accession>A0A0K2ZXG6</accession>
<dbReference type="Pfam" id="PF18765">
    <property type="entry name" value="Polbeta"/>
    <property type="match status" value="1"/>
</dbReference>
<dbReference type="AlphaFoldDB" id="A0A0K2ZXG6"/>
<evidence type="ECO:0000313" key="3">
    <source>
        <dbReference type="EMBL" id="CTP87980.1"/>
    </source>
</evidence>
<dbReference type="GO" id="GO:0003700">
    <property type="term" value="F:DNA-binding transcription factor activity"/>
    <property type="evidence" value="ECO:0007669"/>
    <property type="project" value="InterPro"/>
</dbReference>
<dbReference type="InterPro" id="IPR036390">
    <property type="entry name" value="WH_DNA-bd_sf"/>
</dbReference>
<dbReference type="CDD" id="cd05403">
    <property type="entry name" value="NT_KNTase_like"/>
    <property type="match status" value="1"/>
</dbReference>
<evidence type="ECO:0000256" key="1">
    <source>
        <dbReference type="SAM" id="MobiDB-lite"/>
    </source>
</evidence>
<proteinExistence type="predicted"/>
<evidence type="ECO:0000259" key="2">
    <source>
        <dbReference type="SMART" id="SM00418"/>
    </source>
</evidence>
<dbReference type="InterPro" id="IPR036388">
    <property type="entry name" value="WH-like_DNA-bd_sf"/>
</dbReference>
<dbReference type="InterPro" id="IPR001845">
    <property type="entry name" value="HTH_ArsR_DNA-bd_dom"/>
</dbReference>
<dbReference type="SUPFAM" id="SSF46785">
    <property type="entry name" value="Winged helix' DNA-binding domain"/>
    <property type="match status" value="1"/>
</dbReference>
<dbReference type="SMART" id="SM00418">
    <property type="entry name" value="HTH_ARSR"/>
    <property type="match status" value="1"/>
</dbReference>
<dbReference type="SUPFAM" id="SSF81301">
    <property type="entry name" value="Nucleotidyltransferase"/>
    <property type="match status" value="1"/>
</dbReference>
<dbReference type="CDD" id="cd00090">
    <property type="entry name" value="HTH_ARSR"/>
    <property type="match status" value="1"/>
</dbReference>
<organism evidence="3 4">
    <name type="scientific">Xanthomonas graminis pv. arrhenatheri LMG 727</name>
    <dbReference type="NCBI Taxonomy" id="1195923"/>
    <lineage>
        <taxon>Bacteria</taxon>
        <taxon>Pseudomonadati</taxon>
        <taxon>Pseudomonadota</taxon>
        <taxon>Gammaproteobacteria</taxon>
        <taxon>Lysobacterales</taxon>
        <taxon>Lysobacteraceae</taxon>
        <taxon>Xanthomonas</taxon>
        <taxon>Xanthomonas translucens group</taxon>
        <taxon>Xanthomonas graminis</taxon>
    </lineage>
</organism>
<sequence>MGNNLPIMGNKAATATAKTEAPRAATTRPSGLADALFTRTQQRVLALLYGQPQRDFGVGELIAAAGSGSGAVQRELAKLADAGLLTVQRTGNQKRYQANPHSPIHDELLGIVQKTIGLAGPLGEALQPIAADIVAAFVYGSVAKHNDTARSDIDLMVISDTLGYADLMRALDGMQARLGRPVNPTLYTRADYAKRLRDENAFLQRVLQQPKIWVIGGMDDLAT</sequence>
<dbReference type="InterPro" id="IPR041633">
    <property type="entry name" value="Polbeta"/>
</dbReference>
<feature type="region of interest" description="Disordered" evidence="1">
    <location>
        <begin position="1"/>
        <end position="28"/>
    </location>
</feature>
<gene>
    <name evidence="3" type="ORF">XTALMG727_2216</name>
</gene>
<dbReference type="Proteomes" id="UP000046187">
    <property type="component" value="Unassembled WGS sequence"/>
</dbReference>
<dbReference type="Gene3D" id="3.30.460.10">
    <property type="entry name" value="Beta Polymerase, domain 2"/>
    <property type="match status" value="1"/>
</dbReference>
<dbReference type="EMBL" id="CXOI01000035">
    <property type="protein sequence ID" value="CTP87980.1"/>
    <property type="molecule type" value="Genomic_DNA"/>
</dbReference>
<keyword evidence="4" id="KW-1185">Reference proteome</keyword>
<evidence type="ECO:0000313" key="4">
    <source>
        <dbReference type="Proteomes" id="UP000046187"/>
    </source>
</evidence>
<name>A0A0K2ZXG6_9XANT</name>
<dbReference type="InterPro" id="IPR043519">
    <property type="entry name" value="NT_sf"/>
</dbReference>
<feature type="compositionally biased region" description="Low complexity" evidence="1">
    <location>
        <begin position="11"/>
        <end position="28"/>
    </location>
</feature>
<dbReference type="InterPro" id="IPR011991">
    <property type="entry name" value="ArsR-like_HTH"/>
</dbReference>
<protein>
    <recommendedName>
        <fullName evidence="2">HTH arsR-type domain-containing protein</fullName>
    </recommendedName>
</protein>